<keyword evidence="2 3" id="KW-0460">Magnesium</keyword>
<dbReference type="EMBL" id="MGGI01000020">
    <property type="protein sequence ID" value="OGM25755.1"/>
    <property type="molecule type" value="Genomic_DNA"/>
</dbReference>
<dbReference type="InterPro" id="IPR000760">
    <property type="entry name" value="Inositol_monophosphatase-like"/>
</dbReference>
<keyword evidence="1 3" id="KW-0479">Metal-binding</keyword>
<sequence>MKNKVISHGGQSRGEYLTFAKQLALKSGDIMLKYFQVGLESKVKNDKSIVSVADEEINQLVIDEVSKEYPDFSVFGEEGSVHKKSNFVWVCDPLDGTVPFVKGLPVSVFSLALVEDGKPIVGVVYDPFTKRLYCGTLGGGATLNDSSIIVSNKILDRQATIDSEWYPNTKFDFDPACHELSFKTGVYVLHIGSTINAACMVASGQLEAMIFDGSEGKNVDIAAVKVIVEEAGGKVTDLFGNEQRYDQAIKGAIVSNGIVHDQLINLVEV</sequence>
<evidence type="ECO:0008006" key="6">
    <source>
        <dbReference type="Google" id="ProtNLM"/>
    </source>
</evidence>
<evidence type="ECO:0000256" key="2">
    <source>
        <dbReference type="ARBA" id="ARBA00022842"/>
    </source>
</evidence>
<dbReference type="Proteomes" id="UP000178851">
    <property type="component" value="Unassembled WGS sequence"/>
</dbReference>
<evidence type="ECO:0000256" key="1">
    <source>
        <dbReference type="ARBA" id="ARBA00022723"/>
    </source>
</evidence>
<comment type="caution">
    <text evidence="4">The sequence shown here is derived from an EMBL/GenBank/DDBJ whole genome shotgun (WGS) entry which is preliminary data.</text>
</comment>
<evidence type="ECO:0000313" key="4">
    <source>
        <dbReference type="EMBL" id="OGM25755.1"/>
    </source>
</evidence>
<feature type="binding site" evidence="3">
    <location>
        <position position="94"/>
    </location>
    <ligand>
        <name>Mg(2+)</name>
        <dbReference type="ChEBI" id="CHEBI:18420"/>
        <label>1</label>
        <note>catalytic</note>
    </ligand>
</feature>
<dbReference type="AlphaFoldDB" id="A0A1F7YGW1"/>
<dbReference type="SUPFAM" id="SSF56655">
    <property type="entry name" value="Carbohydrate phosphatase"/>
    <property type="match status" value="1"/>
</dbReference>
<name>A0A1F7YGW1_9BACT</name>
<feature type="binding site" evidence="3">
    <location>
        <position position="92"/>
    </location>
    <ligand>
        <name>Mg(2+)</name>
        <dbReference type="ChEBI" id="CHEBI:18420"/>
        <label>1</label>
        <note>catalytic</note>
    </ligand>
</feature>
<dbReference type="PRINTS" id="PR00377">
    <property type="entry name" value="IMPHPHTASES"/>
</dbReference>
<feature type="binding site" evidence="3">
    <location>
        <position position="220"/>
    </location>
    <ligand>
        <name>Mg(2+)</name>
        <dbReference type="ChEBI" id="CHEBI:18420"/>
        <label>2</label>
    </ligand>
</feature>
<accession>A0A1F7YGW1</accession>
<evidence type="ECO:0000313" key="5">
    <source>
        <dbReference type="Proteomes" id="UP000178851"/>
    </source>
</evidence>
<evidence type="ECO:0000256" key="3">
    <source>
        <dbReference type="PIRSR" id="PIRSR600760-2"/>
    </source>
</evidence>
<dbReference type="GO" id="GO:0046854">
    <property type="term" value="P:phosphatidylinositol phosphate biosynthetic process"/>
    <property type="evidence" value="ECO:0007669"/>
    <property type="project" value="InterPro"/>
</dbReference>
<dbReference type="PROSITE" id="PS00630">
    <property type="entry name" value="IMP_2"/>
    <property type="match status" value="1"/>
</dbReference>
<dbReference type="Gene3D" id="3.40.190.80">
    <property type="match status" value="1"/>
</dbReference>
<protein>
    <recommendedName>
        <fullName evidence="6">Inositol monophosphatase</fullName>
    </recommendedName>
</protein>
<dbReference type="InterPro" id="IPR020550">
    <property type="entry name" value="Inositol_monophosphatase_CS"/>
</dbReference>
<dbReference type="Gene3D" id="3.30.540.10">
    <property type="entry name" value="Fructose-1,6-Bisphosphatase, subunit A, domain 1"/>
    <property type="match status" value="1"/>
</dbReference>
<dbReference type="GO" id="GO:0008934">
    <property type="term" value="F:inositol monophosphate 1-phosphatase activity"/>
    <property type="evidence" value="ECO:0007669"/>
    <property type="project" value="TreeGrafter"/>
</dbReference>
<dbReference type="GO" id="GO:0007165">
    <property type="term" value="P:signal transduction"/>
    <property type="evidence" value="ECO:0007669"/>
    <property type="project" value="TreeGrafter"/>
</dbReference>
<feature type="binding site" evidence="3">
    <location>
        <position position="95"/>
    </location>
    <ligand>
        <name>Mg(2+)</name>
        <dbReference type="ChEBI" id="CHEBI:18420"/>
        <label>1</label>
        <note>catalytic</note>
    </ligand>
</feature>
<comment type="cofactor">
    <cofactor evidence="3">
        <name>Mg(2+)</name>
        <dbReference type="ChEBI" id="CHEBI:18420"/>
    </cofactor>
</comment>
<proteinExistence type="predicted"/>
<dbReference type="GO" id="GO:0006020">
    <property type="term" value="P:inositol metabolic process"/>
    <property type="evidence" value="ECO:0007669"/>
    <property type="project" value="TreeGrafter"/>
</dbReference>
<dbReference type="PANTHER" id="PTHR20854:SF4">
    <property type="entry name" value="INOSITOL-1-MONOPHOSPHATASE-RELATED"/>
    <property type="match status" value="1"/>
</dbReference>
<feature type="binding site" evidence="3">
    <location>
        <position position="77"/>
    </location>
    <ligand>
        <name>Mg(2+)</name>
        <dbReference type="ChEBI" id="CHEBI:18420"/>
        <label>1</label>
        <note>catalytic</note>
    </ligand>
</feature>
<dbReference type="Pfam" id="PF00459">
    <property type="entry name" value="Inositol_P"/>
    <property type="match status" value="1"/>
</dbReference>
<gene>
    <name evidence="4" type="ORF">A2627_01635</name>
</gene>
<organism evidence="4 5">
    <name type="scientific">Candidatus Woesebacteria bacterium RIFCSPHIGHO2_01_FULL_39_28</name>
    <dbReference type="NCBI Taxonomy" id="1802496"/>
    <lineage>
        <taxon>Bacteria</taxon>
        <taxon>Candidatus Woeseibacteriota</taxon>
    </lineage>
</organism>
<reference evidence="4 5" key="1">
    <citation type="journal article" date="2016" name="Nat. Commun.">
        <title>Thousands of microbial genomes shed light on interconnected biogeochemical processes in an aquifer system.</title>
        <authorList>
            <person name="Anantharaman K."/>
            <person name="Brown C.T."/>
            <person name="Hug L.A."/>
            <person name="Sharon I."/>
            <person name="Castelle C.J."/>
            <person name="Probst A.J."/>
            <person name="Thomas B.C."/>
            <person name="Singh A."/>
            <person name="Wilkins M.J."/>
            <person name="Karaoz U."/>
            <person name="Brodie E.L."/>
            <person name="Williams K.H."/>
            <person name="Hubbard S.S."/>
            <person name="Banfield J.F."/>
        </authorList>
    </citation>
    <scope>NUCLEOTIDE SEQUENCE [LARGE SCALE GENOMIC DNA]</scope>
</reference>
<dbReference type="GO" id="GO:0046872">
    <property type="term" value="F:metal ion binding"/>
    <property type="evidence" value="ECO:0007669"/>
    <property type="project" value="UniProtKB-KW"/>
</dbReference>
<dbReference type="PANTHER" id="PTHR20854">
    <property type="entry name" value="INOSITOL MONOPHOSPHATASE"/>
    <property type="match status" value="1"/>
</dbReference>